<dbReference type="SUPFAM" id="SSF51445">
    <property type="entry name" value="(Trans)glycosidases"/>
    <property type="match status" value="1"/>
</dbReference>
<evidence type="ECO:0000256" key="1">
    <source>
        <dbReference type="ARBA" id="ARBA00022737"/>
    </source>
</evidence>
<feature type="compositionally biased region" description="Polar residues" evidence="4">
    <location>
        <begin position="524"/>
        <end position="533"/>
    </location>
</feature>
<dbReference type="GO" id="GO:0000272">
    <property type="term" value="P:polysaccharide catabolic process"/>
    <property type="evidence" value="ECO:0007669"/>
    <property type="project" value="InterPro"/>
</dbReference>
<keyword evidence="7" id="KW-1185">Reference proteome</keyword>
<evidence type="ECO:0000313" key="6">
    <source>
        <dbReference type="EMBL" id="CCQ34235.1"/>
    </source>
</evidence>
<feature type="region of interest" description="Disordered" evidence="4">
    <location>
        <begin position="605"/>
        <end position="624"/>
    </location>
</feature>
<dbReference type="Pfam" id="PF00150">
    <property type="entry name" value="Cellulase"/>
    <property type="match status" value="1"/>
</dbReference>
<keyword evidence="2" id="KW-0378">Hydrolase</keyword>
<dbReference type="EMBL" id="HF571520">
    <property type="protein sequence ID" value="CCQ34235.1"/>
    <property type="molecule type" value="Genomic_DNA"/>
</dbReference>
<dbReference type="InterPro" id="IPR017853">
    <property type="entry name" value="GH"/>
</dbReference>
<dbReference type="InterPro" id="IPR018087">
    <property type="entry name" value="Glyco_hydro_5_CS"/>
</dbReference>
<dbReference type="Pfam" id="PF00041">
    <property type="entry name" value="fn3"/>
    <property type="match status" value="2"/>
</dbReference>
<dbReference type="InterPro" id="IPR006311">
    <property type="entry name" value="TAT_signal"/>
</dbReference>
<dbReference type="PROSITE" id="PS51318">
    <property type="entry name" value="TAT"/>
    <property type="match status" value="1"/>
</dbReference>
<dbReference type="PROSITE" id="PS50853">
    <property type="entry name" value="FN3"/>
    <property type="match status" value="2"/>
</dbReference>
<dbReference type="InterPro" id="IPR036116">
    <property type="entry name" value="FN3_sf"/>
</dbReference>
<dbReference type="GO" id="GO:0004553">
    <property type="term" value="F:hydrolase activity, hydrolyzing O-glycosyl compounds"/>
    <property type="evidence" value="ECO:0007669"/>
    <property type="project" value="InterPro"/>
</dbReference>
<keyword evidence="1" id="KW-0677">Repeat</keyword>
<feature type="compositionally biased region" description="Acidic residues" evidence="4">
    <location>
        <begin position="612"/>
        <end position="624"/>
    </location>
</feature>
<dbReference type="PANTHER" id="PTHR46708:SF2">
    <property type="entry name" value="FIBRONECTIN TYPE-III DOMAIN-CONTAINING PROTEIN"/>
    <property type="match status" value="1"/>
</dbReference>
<dbReference type="InterPro" id="IPR001547">
    <property type="entry name" value="Glyco_hydro_5"/>
</dbReference>
<evidence type="ECO:0000259" key="5">
    <source>
        <dbReference type="PROSITE" id="PS50853"/>
    </source>
</evidence>
<dbReference type="PANTHER" id="PTHR46708">
    <property type="entry name" value="TENASCIN"/>
    <property type="match status" value="1"/>
</dbReference>
<evidence type="ECO:0000256" key="3">
    <source>
        <dbReference type="ARBA" id="ARBA00023295"/>
    </source>
</evidence>
<feature type="domain" description="Fibronectin type-III" evidence="5">
    <location>
        <begin position="426"/>
        <end position="515"/>
    </location>
</feature>
<name>F7PFV4_9EURY</name>
<proteinExistence type="predicted"/>
<dbReference type="InterPro" id="IPR050991">
    <property type="entry name" value="ECM_Regulatory_Proteins"/>
</dbReference>
<protein>
    <submittedName>
        <fullName evidence="6">Chitin binding protein</fullName>
    </submittedName>
</protein>
<sequence>MIGDGRTHHTMTPDRPTPRTETDESTTERDEVTHEDAETYRAPGTSRRSFLQTTAAAGLAGLGVGSGVVGSAAAAGIPTPWLEVNGNLLRDPEGNKVILRGVNVIDPARAAEEWRKNIEPLIELATDPGEGWHAHVVRLPMQPQDIGGHGPGTAAPTPGFSQSDLQTYLEAYVDPAVAAAADVGAYIMLDYHRHYPEGPDWDSPELDEEIRLFWNEVAPRYSDRSHVIYELYNEPNTPYPGAGDPTDDVGITDPRAEENYLYWRETAQPWVDLIREHALRNLIVIGSPRWSQFTYWAGKHEFEGDNLAYAGHVYAHENLRPLSTYFGDPSEEVPVFMSEFGYGTEGSPYLVGTNEVEGQQFLELFDAHDIHWQAWCFDHTWSPGMLNRDYEVDSPHGRLFKERLREKRNDDLPASAGGGDETPPSTPSNLAVTETSTNSVALAWDATTDSGGSGLENYAVYVDSALDHRVSAGPTTTAVGGLLPETTYEFAVSAIDGAGNESTPATVTVATTDGDDEQAPTMPENLSVTGSTSESISVSWDAATDEGGSGLDHYLVYFDGSQDQQVAAGTTEATVSGLDAATTYEIAVSAVDAAGNESATATVQATTATTEDGGEDPPEDALVDDYDGDPAWSNHRNDLGNWCGAGSFENGGGEVKDGALVLEYDNAGWFVEQILEDISAYSEIVFSIAGASGGEGEHFVVSVGGARGPFSDLASSSIGTSPSEVAIDLDSAGVDAENPGELRLNFWQAGSGSGTLRIEDIRLE</sequence>
<dbReference type="Proteomes" id="UP000015381">
    <property type="component" value="Chromosome I"/>
</dbReference>
<dbReference type="InterPro" id="IPR003961">
    <property type="entry name" value="FN3_dom"/>
</dbReference>
<feature type="region of interest" description="Disordered" evidence="4">
    <location>
        <begin position="1"/>
        <end position="47"/>
    </location>
</feature>
<dbReference type="PROSITE" id="PS00659">
    <property type="entry name" value="GLYCOSYL_HYDROL_F5"/>
    <property type="match status" value="1"/>
</dbReference>
<dbReference type="AlphaFoldDB" id="F7PFV4"/>
<organism evidence="6 7">
    <name type="scientific">Halorhabdus tiamatea SARL4B</name>
    <dbReference type="NCBI Taxonomy" id="1033806"/>
    <lineage>
        <taxon>Archaea</taxon>
        <taxon>Methanobacteriati</taxon>
        <taxon>Methanobacteriota</taxon>
        <taxon>Stenosarchaea group</taxon>
        <taxon>Halobacteria</taxon>
        <taxon>Halobacteriales</taxon>
        <taxon>Haloarculaceae</taxon>
        <taxon>Halorhabdus</taxon>
    </lineage>
</organism>
<dbReference type="InterPro" id="IPR013783">
    <property type="entry name" value="Ig-like_fold"/>
</dbReference>
<dbReference type="KEGG" id="hti:HTIA_2121"/>
<gene>
    <name evidence="6" type="ORF">HTIA_2121</name>
</gene>
<dbReference type="Gene3D" id="3.20.20.80">
    <property type="entry name" value="Glycosidases"/>
    <property type="match status" value="1"/>
</dbReference>
<feature type="region of interest" description="Disordered" evidence="4">
    <location>
        <begin position="512"/>
        <end position="533"/>
    </location>
</feature>
<evidence type="ECO:0000313" key="7">
    <source>
        <dbReference type="Proteomes" id="UP000015381"/>
    </source>
</evidence>
<dbReference type="HOGENOM" id="CLU_007453_0_0_2"/>
<evidence type="ECO:0000256" key="4">
    <source>
        <dbReference type="SAM" id="MobiDB-lite"/>
    </source>
</evidence>
<keyword evidence="3" id="KW-0326">Glycosidase</keyword>
<dbReference type="SMART" id="SM00060">
    <property type="entry name" value="FN3"/>
    <property type="match status" value="2"/>
</dbReference>
<feature type="region of interest" description="Disordered" evidence="4">
    <location>
        <begin position="405"/>
        <end position="431"/>
    </location>
</feature>
<feature type="compositionally biased region" description="Basic and acidic residues" evidence="4">
    <location>
        <begin position="16"/>
        <end position="39"/>
    </location>
</feature>
<reference evidence="6 7" key="1">
    <citation type="journal article" date="2014" name="Environ. Microbiol.">
        <title>Halorhabdus tiamatea: proteogenomics and glycosidase activity measurements identify the first cultivated euryarchaeon from a deep-sea anoxic brine lake as potential polysaccharide degrader.</title>
        <authorList>
            <person name="Werner J."/>
            <person name="Ferrer M."/>
            <person name="Michel G."/>
            <person name="Mann A.J."/>
            <person name="Huang S."/>
            <person name="Juarez S."/>
            <person name="Ciordia S."/>
            <person name="Albar J.P."/>
            <person name="Alcaide M."/>
            <person name="La Cono V."/>
            <person name="Yakimov M.M."/>
            <person name="Antunes A."/>
            <person name="Taborda M."/>
            <person name="Da Costa M.S."/>
            <person name="Amann R.I."/>
            <person name="Gloeckner F.O."/>
            <person name="Golyshina O.V."/>
            <person name="Golyshin P.N."/>
            <person name="Teeling H."/>
        </authorList>
    </citation>
    <scope>NUCLEOTIDE SEQUENCE [LARGE SCALE GENOMIC DNA]</scope>
    <source>
        <strain evidence="7">SARL4B</strain>
    </source>
</reference>
<dbReference type="CDD" id="cd00063">
    <property type="entry name" value="FN3"/>
    <property type="match status" value="2"/>
</dbReference>
<evidence type="ECO:0000256" key="2">
    <source>
        <dbReference type="ARBA" id="ARBA00022801"/>
    </source>
</evidence>
<dbReference type="SUPFAM" id="SSF49265">
    <property type="entry name" value="Fibronectin type III"/>
    <property type="match status" value="1"/>
</dbReference>
<feature type="domain" description="Fibronectin type-III" evidence="5">
    <location>
        <begin position="522"/>
        <end position="613"/>
    </location>
</feature>
<dbReference type="Gene3D" id="2.60.40.10">
    <property type="entry name" value="Immunoglobulins"/>
    <property type="match status" value="2"/>
</dbReference>
<dbReference type="PATRIC" id="fig|1033806.12.peg.2109"/>
<accession>F7PFV4</accession>